<gene>
    <name evidence="2" type="ORF">CJD_A0215</name>
</gene>
<dbReference type="Proteomes" id="UP000003188">
    <property type="component" value="Unassembled WGS sequence"/>
</dbReference>
<dbReference type="RefSeq" id="WP_003476277.1">
    <property type="nucleotide sequence ID" value="NZ_ABOO01000058.1"/>
</dbReference>
<keyword evidence="1" id="KW-0812">Transmembrane</keyword>
<comment type="caution">
    <text evidence="2">The sequence shown here is derived from an EMBL/GenBank/DDBJ whole genome shotgun (WGS) entry which is preliminary data.</text>
</comment>
<evidence type="ECO:0000313" key="3">
    <source>
        <dbReference type="Proteomes" id="UP000003188"/>
    </source>
</evidence>
<dbReference type="AlphaFoldDB" id="B1V7B7"/>
<reference evidence="2 3" key="1">
    <citation type="submission" date="2008-03" db="EMBL/GenBank/DDBJ databases">
        <authorList>
            <person name="Paulsen I."/>
            <person name="Sebastian Y."/>
        </authorList>
    </citation>
    <scope>NUCLEOTIDE SEQUENCE [LARGE SCALE GENOMIC DNA]</scope>
    <source>
        <strain evidence="3">D str. JGS1721</strain>
    </source>
</reference>
<protein>
    <submittedName>
        <fullName evidence="2">Uncharacterized protein</fullName>
    </submittedName>
</protein>
<organism evidence="2 3">
    <name type="scientific">Clostridium perfringens D str. JGS1721</name>
    <dbReference type="NCBI Taxonomy" id="488537"/>
    <lineage>
        <taxon>Bacteria</taxon>
        <taxon>Bacillati</taxon>
        <taxon>Bacillota</taxon>
        <taxon>Clostridia</taxon>
        <taxon>Eubacteriales</taxon>
        <taxon>Clostridiaceae</taxon>
        <taxon>Clostridium</taxon>
    </lineage>
</organism>
<keyword evidence="1" id="KW-0472">Membrane</keyword>
<proteinExistence type="predicted"/>
<keyword evidence="1" id="KW-1133">Transmembrane helix</keyword>
<evidence type="ECO:0000256" key="1">
    <source>
        <dbReference type="SAM" id="Phobius"/>
    </source>
</evidence>
<dbReference type="EMBL" id="ABOO01000058">
    <property type="protein sequence ID" value="EDT70290.1"/>
    <property type="molecule type" value="Genomic_DNA"/>
</dbReference>
<accession>B1V7B7</accession>
<sequence length="49" mass="5553">MNKKIIMGGIGALCLAIGIGAVIIKTKEKKEVEENHIFKKNMFKMKYQN</sequence>
<name>B1V7B7_CLOPF</name>
<evidence type="ECO:0000313" key="2">
    <source>
        <dbReference type="EMBL" id="EDT70290.1"/>
    </source>
</evidence>
<feature type="transmembrane region" description="Helical" evidence="1">
    <location>
        <begin position="6"/>
        <end position="24"/>
    </location>
</feature>